<dbReference type="AlphaFoldDB" id="A0A1I0I894"/>
<organism evidence="3 4">
    <name type="scientific">[Clostridium] aminophilum</name>
    <dbReference type="NCBI Taxonomy" id="1526"/>
    <lineage>
        <taxon>Bacteria</taxon>
        <taxon>Bacillati</taxon>
        <taxon>Bacillota</taxon>
        <taxon>Clostridia</taxon>
        <taxon>Lachnospirales</taxon>
        <taxon>Lachnospiraceae</taxon>
    </lineage>
</organism>
<dbReference type="Gene3D" id="3.90.1640.10">
    <property type="entry name" value="inorganic pyrophosphatase (n-terminal core)"/>
    <property type="match status" value="1"/>
</dbReference>
<protein>
    <submittedName>
        <fullName evidence="3">Phosphoesterase RecJ domain-containing protein</fullName>
    </submittedName>
</protein>
<dbReference type="Gene3D" id="3.10.310.30">
    <property type="match status" value="1"/>
</dbReference>
<feature type="domain" description="DHHA1" evidence="2">
    <location>
        <begin position="230"/>
        <end position="306"/>
    </location>
</feature>
<dbReference type="InterPro" id="IPR003156">
    <property type="entry name" value="DHHA1_dom"/>
</dbReference>
<dbReference type="STRING" id="1526.SAMN02910262_00187"/>
<dbReference type="OrthoDB" id="9803668at2"/>
<dbReference type="InterPro" id="IPR051319">
    <property type="entry name" value="Oligoribo/pAp-PDE_c-di-AMP_PDE"/>
</dbReference>
<dbReference type="GO" id="GO:0003676">
    <property type="term" value="F:nucleic acid binding"/>
    <property type="evidence" value="ECO:0007669"/>
    <property type="project" value="InterPro"/>
</dbReference>
<sequence length="323" mass="35447">MGNILISALENRENIVLLGHLHPDGDAIGSTLGLYNYLKENYPEKKVDLYLDDPAKKFSYLAGFEEIRTEYEEGRTYDLCISLDSSDTERLGVFLPYFETAAHTLCIDHHRTNPGFADENLVVPEASSCAEVLFGLLDGEKISRCTAECIYTGIIHDTGVFKYSSTSRATMDAAGFLMEKGIPFGDIIDGSFYRRNFVQNKMLGIALLKSRRILDGDCMISVVTRNNMEDNGAGPQDMDGIIDQMRNTDGIECAVLLYEGKEGEFKASLRSNHWLDVSAIAQSYGGGGHIRAAGCTLRGDADTVTAVITNAVAEAIKKDKPNV</sequence>
<accession>A0A1I0I894</accession>
<dbReference type="PANTHER" id="PTHR47618">
    <property type="entry name" value="BIFUNCTIONAL OLIGORIBONUCLEASE AND PAP PHOSPHATASE NRNA"/>
    <property type="match status" value="1"/>
</dbReference>
<dbReference type="InterPro" id="IPR038763">
    <property type="entry name" value="DHH_sf"/>
</dbReference>
<keyword evidence="4" id="KW-1185">Reference proteome</keyword>
<dbReference type="PANTHER" id="PTHR47618:SF1">
    <property type="entry name" value="BIFUNCTIONAL OLIGORIBONUCLEASE AND PAP PHOSPHATASE NRNA"/>
    <property type="match status" value="1"/>
</dbReference>
<dbReference type="Pfam" id="PF02272">
    <property type="entry name" value="DHHA1"/>
    <property type="match status" value="1"/>
</dbReference>
<dbReference type="InterPro" id="IPR001667">
    <property type="entry name" value="DDH_dom"/>
</dbReference>
<dbReference type="SUPFAM" id="SSF64182">
    <property type="entry name" value="DHH phosphoesterases"/>
    <property type="match status" value="1"/>
</dbReference>
<dbReference type="RefSeq" id="WP_074650539.1">
    <property type="nucleotide sequence ID" value="NZ_FOIL01000071.1"/>
</dbReference>
<reference evidence="3 4" key="1">
    <citation type="submission" date="2016-10" db="EMBL/GenBank/DDBJ databases">
        <authorList>
            <person name="de Groot N.N."/>
        </authorList>
    </citation>
    <scope>NUCLEOTIDE SEQUENCE [LARGE SCALE GENOMIC DNA]</scope>
    <source>
        <strain evidence="3 4">KH1P1</strain>
    </source>
</reference>
<dbReference type="eggNOG" id="COG0618">
    <property type="taxonomic scope" value="Bacteria"/>
</dbReference>
<feature type="domain" description="DDH" evidence="1">
    <location>
        <begin position="14"/>
        <end position="154"/>
    </location>
</feature>
<evidence type="ECO:0000259" key="1">
    <source>
        <dbReference type="Pfam" id="PF01368"/>
    </source>
</evidence>
<name>A0A1I0I894_9FIRM</name>
<evidence type="ECO:0000259" key="2">
    <source>
        <dbReference type="Pfam" id="PF02272"/>
    </source>
</evidence>
<gene>
    <name evidence="3" type="ORF">SAMN04487771_10719</name>
</gene>
<proteinExistence type="predicted"/>
<dbReference type="Pfam" id="PF01368">
    <property type="entry name" value="DHH"/>
    <property type="match status" value="1"/>
</dbReference>
<dbReference type="EMBL" id="FOIL01000071">
    <property type="protein sequence ID" value="SET92769.1"/>
    <property type="molecule type" value="Genomic_DNA"/>
</dbReference>
<evidence type="ECO:0000313" key="3">
    <source>
        <dbReference type="EMBL" id="SET92769.1"/>
    </source>
</evidence>
<dbReference type="Proteomes" id="UP000199820">
    <property type="component" value="Unassembled WGS sequence"/>
</dbReference>
<evidence type="ECO:0000313" key="4">
    <source>
        <dbReference type="Proteomes" id="UP000199820"/>
    </source>
</evidence>